<dbReference type="Proteomes" id="UP000265848">
    <property type="component" value="Unassembled WGS sequence"/>
</dbReference>
<dbReference type="InterPro" id="IPR033855">
    <property type="entry name" value="Protein_C"/>
</dbReference>
<organism evidence="3 4">
    <name type="scientific">Pseudooceanicola sediminis</name>
    <dbReference type="NCBI Taxonomy" id="2211117"/>
    <lineage>
        <taxon>Bacteria</taxon>
        <taxon>Pseudomonadati</taxon>
        <taxon>Pseudomonadota</taxon>
        <taxon>Alphaproteobacteria</taxon>
        <taxon>Rhodobacterales</taxon>
        <taxon>Paracoccaceae</taxon>
        <taxon>Pseudooceanicola</taxon>
    </lineage>
</organism>
<evidence type="ECO:0000256" key="1">
    <source>
        <dbReference type="ARBA" id="ARBA00008683"/>
    </source>
</evidence>
<comment type="caution">
    <text evidence="3">The sequence shown here is derived from an EMBL/GenBank/DDBJ whole genome shotgun (WGS) entry which is preliminary data.</text>
</comment>
<dbReference type="AlphaFoldDB" id="A0A399J2X2"/>
<dbReference type="InterPro" id="IPR029045">
    <property type="entry name" value="ClpP/crotonase-like_dom_sf"/>
</dbReference>
<dbReference type="Pfam" id="PF01343">
    <property type="entry name" value="Peptidase_S49"/>
    <property type="match status" value="1"/>
</dbReference>
<evidence type="ECO:0000313" key="3">
    <source>
        <dbReference type="EMBL" id="RII38997.1"/>
    </source>
</evidence>
<dbReference type="PANTHER" id="PTHR42987:SF4">
    <property type="entry name" value="PROTEASE SOHB-RELATED"/>
    <property type="match status" value="1"/>
</dbReference>
<reference evidence="3 4" key="1">
    <citation type="submission" date="2018-08" db="EMBL/GenBank/DDBJ databases">
        <title>Pseudooceanicola sediminis CY03 in the family Rhodobacteracea.</title>
        <authorList>
            <person name="Zhang Y.-J."/>
        </authorList>
    </citation>
    <scope>NUCLEOTIDE SEQUENCE [LARGE SCALE GENOMIC DNA]</scope>
    <source>
        <strain evidence="3 4">CY03</strain>
    </source>
</reference>
<name>A0A399J2X2_9RHOB</name>
<dbReference type="CDD" id="cd07022">
    <property type="entry name" value="S49_Sppa_36K_type"/>
    <property type="match status" value="1"/>
</dbReference>
<protein>
    <submittedName>
        <fullName evidence="3">S49 family peptidase</fullName>
    </submittedName>
</protein>
<sequence length="306" mass="31729">MTIPTLRAMLGGGIMALNEAAAQPLLAQPMPQPVAGDPVQMAGPQTPERFVIERGVAVVPVRGVLTANSMMLERYMGWATYQGLTETCAALATDEAVAAIVLEFDTPGGMVLGCAGAAAAIAELGQIKPVHALVHPLAASAGYWLASQAREITVAPGASLGSIGAGVMTGAYVQPGQGSGLQLFEFTSPHARAKWPDPSTEEGRTEILRSLGEAEARFHAAAAAGRGMTLEDLRSRASVTEDVRDGGALFDGAEAVKRGLADREESRMAFYGRILGAYAPAPRSGTRGMSRSAMARARVAVARAAM</sequence>
<dbReference type="GO" id="GO:0008233">
    <property type="term" value="F:peptidase activity"/>
    <property type="evidence" value="ECO:0007669"/>
    <property type="project" value="InterPro"/>
</dbReference>
<proteinExistence type="inferred from homology"/>
<dbReference type="EMBL" id="QWJJ01000007">
    <property type="protein sequence ID" value="RII38997.1"/>
    <property type="molecule type" value="Genomic_DNA"/>
</dbReference>
<dbReference type="GO" id="GO:0006508">
    <property type="term" value="P:proteolysis"/>
    <property type="evidence" value="ECO:0007669"/>
    <property type="project" value="InterPro"/>
</dbReference>
<evidence type="ECO:0000259" key="2">
    <source>
        <dbReference type="Pfam" id="PF01343"/>
    </source>
</evidence>
<dbReference type="PANTHER" id="PTHR42987">
    <property type="entry name" value="PEPTIDASE S49"/>
    <property type="match status" value="1"/>
</dbReference>
<keyword evidence="4" id="KW-1185">Reference proteome</keyword>
<gene>
    <name evidence="3" type="ORF">DL237_09980</name>
</gene>
<dbReference type="OrthoDB" id="266140at2"/>
<dbReference type="Gene3D" id="3.90.226.10">
    <property type="entry name" value="2-enoyl-CoA Hydratase, Chain A, domain 1"/>
    <property type="match status" value="1"/>
</dbReference>
<feature type="domain" description="Peptidase S49" evidence="2">
    <location>
        <begin position="125"/>
        <end position="264"/>
    </location>
</feature>
<dbReference type="SUPFAM" id="SSF52096">
    <property type="entry name" value="ClpP/crotonase"/>
    <property type="match status" value="1"/>
</dbReference>
<dbReference type="InterPro" id="IPR002142">
    <property type="entry name" value="Peptidase_S49"/>
</dbReference>
<accession>A0A399J2X2</accession>
<comment type="similarity">
    <text evidence="1">Belongs to the peptidase S49 family.</text>
</comment>
<evidence type="ECO:0000313" key="4">
    <source>
        <dbReference type="Proteomes" id="UP000265848"/>
    </source>
</evidence>
<dbReference type="RefSeq" id="WP_119398907.1">
    <property type="nucleotide sequence ID" value="NZ_QWJJ01000007.1"/>
</dbReference>